<reference evidence="3 4" key="1">
    <citation type="submission" date="2020-03" db="EMBL/GenBank/DDBJ databases">
        <title>Draft Genome Sequence of Cudoniella acicularis.</title>
        <authorList>
            <person name="Buettner E."/>
            <person name="Kellner H."/>
        </authorList>
    </citation>
    <scope>NUCLEOTIDE SEQUENCE [LARGE SCALE GENOMIC DNA]</scope>
    <source>
        <strain evidence="3 4">DSM 108380</strain>
    </source>
</reference>
<protein>
    <recommendedName>
        <fullName evidence="2">DUF6536 domain-containing protein</fullName>
    </recommendedName>
</protein>
<feature type="transmembrane region" description="Helical" evidence="1">
    <location>
        <begin position="386"/>
        <end position="407"/>
    </location>
</feature>
<evidence type="ECO:0000259" key="2">
    <source>
        <dbReference type="Pfam" id="PF20163"/>
    </source>
</evidence>
<gene>
    <name evidence="3" type="ORF">G7Y89_g13129</name>
</gene>
<dbReference type="Pfam" id="PF20163">
    <property type="entry name" value="DUF6536"/>
    <property type="match status" value="1"/>
</dbReference>
<organism evidence="3 4">
    <name type="scientific">Cudoniella acicularis</name>
    <dbReference type="NCBI Taxonomy" id="354080"/>
    <lineage>
        <taxon>Eukaryota</taxon>
        <taxon>Fungi</taxon>
        <taxon>Dikarya</taxon>
        <taxon>Ascomycota</taxon>
        <taxon>Pezizomycotina</taxon>
        <taxon>Leotiomycetes</taxon>
        <taxon>Helotiales</taxon>
        <taxon>Tricladiaceae</taxon>
        <taxon>Cudoniella</taxon>
    </lineage>
</organism>
<feature type="transmembrane region" description="Helical" evidence="1">
    <location>
        <begin position="50"/>
        <end position="75"/>
    </location>
</feature>
<feature type="transmembrane region" description="Helical" evidence="1">
    <location>
        <begin position="596"/>
        <end position="614"/>
    </location>
</feature>
<feature type="domain" description="DUF6536" evidence="2">
    <location>
        <begin position="55"/>
        <end position="205"/>
    </location>
</feature>
<dbReference type="PANTHER" id="PTHR35395">
    <property type="entry name" value="DUF6536 DOMAIN-CONTAINING PROTEIN"/>
    <property type="match status" value="1"/>
</dbReference>
<feature type="transmembrane region" description="Helical" evidence="1">
    <location>
        <begin position="534"/>
        <end position="555"/>
    </location>
</feature>
<accession>A0A8H4R947</accession>
<feature type="transmembrane region" description="Helical" evidence="1">
    <location>
        <begin position="481"/>
        <end position="502"/>
    </location>
</feature>
<keyword evidence="1" id="KW-0472">Membrane</keyword>
<sequence length="737" mass="81556">MGRRGYVELNPGMDRDRSDAPYEPSYSTIILAKSEVPDSEERTKPSHPTWFWSSVAGLGLAVVVLVINIVVFVWVRIAFSQDLTLNNNIARVLSTSCSTTSRTMIFIELAINTLSTLLLTASNNCVRLMLSPTRSEVDRAHAAGKWLCIGVPGFRNLKWISWWRLSVCFFLFISSIPLHLLYNSIIFSSSYANDFMAAAVTQEFESGAQWDPIHAMTVVGSYGQGALDQLKIMQENGLNFDDWEMLPNQLCMNSFGSGVIKSPYLNVMVVTTLDKELRNDSFINAQFHLAEDLGSPSSTDESWFRSTRPNPDNCPYPDNVIMNQTSANWSVPIGGCQPATNKTNFLASESNFLISMAGPFAQVRYCRAQKASNYGTQCTISISATLLIAVIACNIFKVICFAIVLFARGDHPLATVGDSICSFMRRPDSTTSGMALISLSSLREFYPRKKDFASDFDFRLDTLHTWEGVRHKWGLGIRSPACILGMIFIWFAYLGTLVPMVVSWGQGGLLASWDQDAAIASSIGILSRGNKSSLLSLVMAINAPQLIVSLVYVFYTNLIVRLATTWEYSQYGRVRQGLRVSQPSGQQRPAHLSGIAFKYNIPIWIGMMLLHWLISRGTYLVNVKVYNIAGVEVPSRETLSSGTSSLALLFAFILGTIMWIILFGLCFRMLGEAIPIMGVSSAAISAACHPVEGDEDAYLKKVIYGVVPGEPLDILGTKHTCFTSGKAEMLEIRSRYQ</sequence>
<dbReference type="AlphaFoldDB" id="A0A8H4R947"/>
<dbReference type="Proteomes" id="UP000566819">
    <property type="component" value="Unassembled WGS sequence"/>
</dbReference>
<dbReference type="InterPro" id="IPR046623">
    <property type="entry name" value="DUF6536"/>
</dbReference>
<dbReference type="OrthoDB" id="5429634at2759"/>
<feature type="transmembrane region" description="Helical" evidence="1">
    <location>
        <begin position="646"/>
        <end position="667"/>
    </location>
</feature>
<keyword evidence="1" id="KW-1133">Transmembrane helix</keyword>
<keyword evidence="4" id="KW-1185">Reference proteome</keyword>
<evidence type="ECO:0000313" key="3">
    <source>
        <dbReference type="EMBL" id="KAF4625036.1"/>
    </source>
</evidence>
<dbReference type="EMBL" id="JAAMPI010001481">
    <property type="protein sequence ID" value="KAF4625036.1"/>
    <property type="molecule type" value="Genomic_DNA"/>
</dbReference>
<keyword evidence="1" id="KW-0812">Transmembrane</keyword>
<dbReference type="PANTHER" id="PTHR35395:SF1">
    <property type="entry name" value="DUF6536 DOMAIN-CONTAINING PROTEIN"/>
    <property type="match status" value="1"/>
</dbReference>
<evidence type="ECO:0000256" key="1">
    <source>
        <dbReference type="SAM" id="Phobius"/>
    </source>
</evidence>
<comment type="caution">
    <text evidence="3">The sequence shown here is derived from an EMBL/GenBank/DDBJ whole genome shotgun (WGS) entry which is preliminary data.</text>
</comment>
<name>A0A8H4R947_9HELO</name>
<evidence type="ECO:0000313" key="4">
    <source>
        <dbReference type="Proteomes" id="UP000566819"/>
    </source>
</evidence>
<feature type="transmembrane region" description="Helical" evidence="1">
    <location>
        <begin position="162"/>
        <end position="182"/>
    </location>
</feature>
<proteinExistence type="predicted"/>